<name>A0A4V1IPM6_9FUNG</name>
<proteinExistence type="predicted"/>
<gene>
    <name evidence="2" type="ORF">BDK51DRAFT_32409</name>
</gene>
<reference evidence="3" key="1">
    <citation type="journal article" date="2018" name="Nat. Microbiol.">
        <title>Leveraging single-cell genomics to expand the fungal tree of life.</title>
        <authorList>
            <person name="Ahrendt S.R."/>
            <person name="Quandt C.A."/>
            <person name="Ciobanu D."/>
            <person name="Clum A."/>
            <person name="Salamov A."/>
            <person name="Andreopoulos B."/>
            <person name="Cheng J.F."/>
            <person name="Woyke T."/>
            <person name="Pelin A."/>
            <person name="Henrissat B."/>
            <person name="Reynolds N.K."/>
            <person name="Benny G.L."/>
            <person name="Smith M.E."/>
            <person name="James T.Y."/>
            <person name="Grigoriev I.V."/>
        </authorList>
    </citation>
    <scope>NUCLEOTIDE SEQUENCE [LARGE SCALE GENOMIC DNA]</scope>
</reference>
<dbReference type="EMBL" id="ML001067">
    <property type="protein sequence ID" value="RKO83587.1"/>
    <property type="molecule type" value="Genomic_DNA"/>
</dbReference>
<dbReference type="AlphaFoldDB" id="A0A4V1IPM6"/>
<feature type="region of interest" description="Disordered" evidence="1">
    <location>
        <begin position="1"/>
        <end position="32"/>
    </location>
</feature>
<evidence type="ECO:0000256" key="1">
    <source>
        <dbReference type="SAM" id="MobiDB-lite"/>
    </source>
</evidence>
<sequence length="153" mass="17317">MEAVGRSRQWGGGNFVSTHIHEPSGGNRSTSGRKFVAWVPTQVLTKRKNTQLIGSRTTWQQRIGTNGGRFMTGKKKIKKVDLMRRRTAAVHQQLMCISNQTPPRYSPPEDLAIKVLHTPPLDRIKTKQKRDENPKVQEDQGPEAATYPVEFLN</sequence>
<evidence type="ECO:0000313" key="2">
    <source>
        <dbReference type="EMBL" id="RKO83587.1"/>
    </source>
</evidence>
<feature type="region of interest" description="Disordered" evidence="1">
    <location>
        <begin position="117"/>
        <end position="153"/>
    </location>
</feature>
<accession>A0A4V1IPM6</accession>
<protein>
    <submittedName>
        <fullName evidence="2">Uncharacterized protein</fullName>
    </submittedName>
</protein>
<evidence type="ECO:0000313" key="3">
    <source>
        <dbReference type="Proteomes" id="UP000269721"/>
    </source>
</evidence>
<dbReference type="Proteomes" id="UP000269721">
    <property type="component" value="Unassembled WGS sequence"/>
</dbReference>
<organism evidence="2 3">
    <name type="scientific">Blyttiomyces helicus</name>
    <dbReference type="NCBI Taxonomy" id="388810"/>
    <lineage>
        <taxon>Eukaryota</taxon>
        <taxon>Fungi</taxon>
        <taxon>Fungi incertae sedis</taxon>
        <taxon>Chytridiomycota</taxon>
        <taxon>Chytridiomycota incertae sedis</taxon>
        <taxon>Chytridiomycetes</taxon>
        <taxon>Chytridiomycetes incertae sedis</taxon>
        <taxon>Blyttiomyces</taxon>
    </lineage>
</organism>
<keyword evidence="3" id="KW-1185">Reference proteome</keyword>
<feature type="compositionally biased region" description="Basic and acidic residues" evidence="1">
    <location>
        <begin position="120"/>
        <end position="138"/>
    </location>
</feature>